<evidence type="ECO:0000256" key="5">
    <source>
        <dbReference type="ARBA" id="ARBA00022723"/>
    </source>
</evidence>
<dbReference type="NCBIfam" id="TIGR01489">
    <property type="entry name" value="DKMTPPase-SF"/>
    <property type="match status" value="1"/>
</dbReference>
<feature type="transmembrane region" description="Helical" evidence="10">
    <location>
        <begin position="354"/>
        <end position="371"/>
    </location>
</feature>
<evidence type="ECO:0000256" key="3">
    <source>
        <dbReference type="ARBA" id="ARBA00005645"/>
    </source>
</evidence>
<sequence>MAGIVVVFDFDETIIECDSDDLVVQELGATQLFNQLLPTLPFHILMDRMMGEIHSQGKTIKDIAECLKRAPLHPRIIAAIKSAHALGCDLRIISDANTFFIETVLKHYGLMDYFSETNTNPSLIDEEGKLRILPYHDSTSTPHGCSLCPSNMCKGLVIERIQASASVEGKKRIIYLGDGRGDFCPSLKLREGDYMMPRKNFPVYELIRGNPMLMKAEVHEWSNGEELEKVLLHLINMISIEENSNRNYTQLISVDCKFETIPISTHENSFLSPPQLQRIECSGQMTIPEILSTNCKVIGRWGMDVKIQMMAYLPGYVIACLHTGKLALLTILVSAGIVLQVLACALFKNWWPMLIVLIYVLLPMPLMFFAGSDTSSHFSDGGNSWVDATKFMTGASAVGSIAIPAILKHVGIIGWGALLMELSSYFIFVIAMLCYNRLSNENEYNMF</sequence>
<evidence type="ECO:0000256" key="6">
    <source>
        <dbReference type="ARBA" id="ARBA00022801"/>
    </source>
</evidence>
<dbReference type="SUPFAM" id="SSF56784">
    <property type="entry name" value="HAD-like"/>
    <property type="match status" value="1"/>
</dbReference>
<keyword evidence="4 10" id="KW-0812">Transmembrane</keyword>
<comment type="similarity">
    <text evidence="3">Belongs to the OB-RGRP/VPS55 family.</text>
</comment>
<dbReference type="PANTHER" id="PTHR20889">
    <property type="entry name" value="PHOSPHATASE, ORPHAN 1, 2"/>
    <property type="match status" value="1"/>
</dbReference>
<keyword evidence="8 10" id="KW-1133">Transmembrane helix</keyword>
<dbReference type="PANTHER" id="PTHR20889:SF12">
    <property type="entry name" value="LP01149P"/>
    <property type="match status" value="1"/>
</dbReference>
<dbReference type="EMBL" id="JABCRI010000015">
    <property type="protein sequence ID" value="KAF8393504.1"/>
    <property type="molecule type" value="Genomic_DNA"/>
</dbReference>
<dbReference type="AlphaFoldDB" id="A0A834YQ94"/>
<comment type="cofactor">
    <cofactor evidence="1">
        <name>Mg(2+)</name>
        <dbReference type="ChEBI" id="CHEBI:18420"/>
    </cofactor>
</comment>
<protein>
    <submittedName>
        <fullName evidence="11">Uncharacterized protein</fullName>
    </submittedName>
</protein>
<dbReference type="Gene3D" id="3.40.50.1000">
    <property type="entry name" value="HAD superfamily/HAD-like"/>
    <property type="match status" value="1"/>
</dbReference>
<evidence type="ECO:0000256" key="9">
    <source>
        <dbReference type="ARBA" id="ARBA00023136"/>
    </source>
</evidence>
<comment type="subcellular location">
    <subcellularLocation>
        <location evidence="2">Membrane</location>
        <topology evidence="2">Multi-pass membrane protein</topology>
    </subcellularLocation>
</comment>
<dbReference type="Proteomes" id="UP000655225">
    <property type="component" value="Unassembled WGS sequence"/>
</dbReference>
<dbReference type="OrthoDB" id="10267182at2759"/>
<evidence type="ECO:0000256" key="10">
    <source>
        <dbReference type="SAM" id="Phobius"/>
    </source>
</evidence>
<feature type="transmembrane region" description="Helical" evidence="10">
    <location>
        <begin position="326"/>
        <end position="347"/>
    </location>
</feature>
<evidence type="ECO:0000256" key="2">
    <source>
        <dbReference type="ARBA" id="ARBA00004141"/>
    </source>
</evidence>
<organism evidence="11 12">
    <name type="scientific">Tetracentron sinense</name>
    <name type="common">Spur-leaf</name>
    <dbReference type="NCBI Taxonomy" id="13715"/>
    <lineage>
        <taxon>Eukaryota</taxon>
        <taxon>Viridiplantae</taxon>
        <taxon>Streptophyta</taxon>
        <taxon>Embryophyta</taxon>
        <taxon>Tracheophyta</taxon>
        <taxon>Spermatophyta</taxon>
        <taxon>Magnoliopsida</taxon>
        <taxon>Trochodendrales</taxon>
        <taxon>Trochodendraceae</taxon>
        <taxon>Tetracentron</taxon>
    </lineage>
</organism>
<accession>A0A834YQ94</accession>
<evidence type="ECO:0000256" key="7">
    <source>
        <dbReference type="ARBA" id="ARBA00022842"/>
    </source>
</evidence>
<dbReference type="InterPro" id="IPR007262">
    <property type="entry name" value="Vps55/LEPROT"/>
</dbReference>
<keyword evidence="7" id="KW-0460">Magnesium</keyword>
<keyword evidence="6" id="KW-0378">Hydrolase</keyword>
<keyword evidence="9 10" id="KW-0472">Membrane</keyword>
<dbReference type="InterPro" id="IPR023214">
    <property type="entry name" value="HAD_sf"/>
</dbReference>
<evidence type="ECO:0000313" key="12">
    <source>
        <dbReference type="Proteomes" id="UP000655225"/>
    </source>
</evidence>
<dbReference type="GO" id="GO:0016791">
    <property type="term" value="F:phosphatase activity"/>
    <property type="evidence" value="ECO:0007669"/>
    <property type="project" value="InterPro"/>
</dbReference>
<comment type="caution">
    <text evidence="11">The sequence shown here is derived from an EMBL/GenBank/DDBJ whole genome shotgun (WGS) entry which is preliminary data.</text>
</comment>
<name>A0A834YQ94_TETSI</name>
<dbReference type="Pfam" id="PF04133">
    <property type="entry name" value="Vps55"/>
    <property type="match status" value="1"/>
</dbReference>
<evidence type="ECO:0000256" key="1">
    <source>
        <dbReference type="ARBA" id="ARBA00001946"/>
    </source>
</evidence>
<dbReference type="InterPro" id="IPR036412">
    <property type="entry name" value="HAD-like_sf"/>
</dbReference>
<dbReference type="GO" id="GO:0046872">
    <property type="term" value="F:metal ion binding"/>
    <property type="evidence" value="ECO:0007669"/>
    <property type="project" value="UniProtKB-KW"/>
</dbReference>
<reference evidence="11 12" key="1">
    <citation type="submission" date="2020-04" db="EMBL/GenBank/DDBJ databases">
        <title>Plant Genome Project.</title>
        <authorList>
            <person name="Zhang R.-G."/>
        </authorList>
    </citation>
    <scope>NUCLEOTIDE SEQUENCE [LARGE SCALE GENOMIC DNA]</scope>
    <source>
        <strain evidence="11">YNK0</strain>
        <tissue evidence="11">Leaf</tissue>
    </source>
</reference>
<dbReference type="InterPro" id="IPR016965">
    <property type="entry name" value="Pase_PHOSPHO-typ"/>
</dbReference>
<proteinExistence type="inferred from homology"/>
<keyword evidence="5" id="KW-0479">Metal-binding</keyword>
<dbReference type="NCBIfam" id="TIGR01488">
    <property type="entry name" value="HAD-SF-IB"/>
    <property type="match status" value="1"/>
</dbReference>
<gene>
    <name evidence="11" type="ORF">HHK36_021748</name>
</gene>
<evidence type="ECO:0000256" key="4">
    <source>
        <dbReference type="ARBA" id="ARBA00022692"/>
    </source>
</evidence>
<evidence type="ECO:0000313" key="11">
    <source>
        <dbReference type="EMBL" id="KAF8393504.1"/>
    </source>
</evidence>
<evidence type="ECO:0000256" key="8">
    <source>
        <dbReference type="ARBA" id="ARBA00022989"/>
    </source>
</evidence>
<dbReference type="InterPro" id="IPR006384">
    <property type="entry name" value="HAD_hydro_PyrdxlP_Pase-like"/>
</dbReference>
<feature type="transmembrane region" description="Helical" evidence="10">
    <location>
        <begin position="419"/>
        <end position="438"/>
    </location>
</feature>
<dbReference type="Pfam" id="PF06888">
    <property type="entry name" value="Put_Phosphatase"/>
    <property type="match status" value="1"/>
</dbReference>
<dbReference type="GO" id="GO:0016020">
    <property type="term" value="C:membrane"/>
    <property type="evidence" value="ECO:0007669"/>
    <property type="project" value="UniProtKB-SubCell"/>
</dbReference>
<keyword evidence="12" id="KW-1185">Reference proteome</keyword>